<evidence type="ECO:0000256" key="2">
    <source>
        <dbReference type="ARBA" id="ARBA00023134"/>
    </source>
</evidence>
<name>A0A5J4TVE0_9EUKA</name>
<evidence type="ECO:0000313" key="4">
    <source>
        <dbReference type="EMBL" id="KAA6361883.1"/>
    </source>
</evidence>
<comment type="caution">
    <text evidence="4">The sequence shown here is derived from an EMBL/GenBank/DDBJ whole genome shotgun (WGS) entry which is preliminary data.</text>
</comment>
<evidence type="ECO:0000313" key="5">
    <source>
        <dbReference type="Proteomes" id="UP000324800"/>
    </source>
</evidence>
<dbReference type="EMBL" id="SNRW01024933">
    <property type="protein sequence ID" value="KAA6361883.1"/>
    <property type="molecule type" value="Genomic_DNA"/>
</dbReference>
<dbReference type="InterPro" id="IPR037103">
    <property type="entry name" value="Tubulin/FtsZ-like_C"/>
</dbReference>
<feature type="domain" description="Tubulin/FtsZ 2-layer sandwich" evidence="3">
    <location>
        <begin position="1"/>
        <end position="65"/>
    </location>
</feature>
<proteinExistence type="predicted"/>
<evidence type="ECO:0000256" key="1">
    <source>
        <dbReference type="ARBA" id="ARBA00022741"/>
    </source>
</evidence>
<protein>
    <recommendedName>
        <fullName evidence="3">Tubulin/FtsZ 2-layer sandwich domain-containing protein</fullName>
    </recommendedName>
</protein>
<reference evidence="4 5" key="1">
    <citation type="submission" date="2019-03" db="EMBL/GenBank/DDBJ databases">
        <title>Single cell metagenomics reveals metabolic interactions within the superorganism composed of flagellate Streblomastix strix and complex community of Bacteroidetes bacteria on its surface.</title>
        <authorList>
            <person name="Treitli S.C."/>
            <person name="Kolisko M."/>
            <person name="Husnik F."/>
            <person name="Keeling P."/>
            <person name="Hampl V."/>
        </authorList>
    </citation>
    <scope>NUCLEOTIDE SEQUENCE [LARGE SCALE GENOMIC DNA]</scope>
    <source>
        <strain evidence="4">ST1C</strain>
    </source>
</reference>
<dbReference type="Proteomes" id="UP000324800">
    <property type="component" value="Unassembled WGS sequence"/>
</dbReference>
<keyword evidence="2" id="KW-0342">GTP-binding</keyword>
<sequence>VFSKEHQLMDVDIIRYKFLNCGLFARGQFVEVGQIHDTIRKFSQKISMPIWNQNAFKVGVCTCPPPGLV</sequence>
<gene>
    <name evidence="4" type="ORF">EZS28_042589</name>
</gene>
<organism evidence="4 5">
    <name type="scientific">Streblomastix strix</name>
    <dbReference type="NCBI Taxonomy" id="222440"/>
    <lineage>
        <taxon>Eukaryota</taxon>
        <taxon>Metamonada</taxon>
        <taxon>Preaxostyla</taxon>
        <taxon>Oxymonadida</taxon>
        <taxon>Streblomastigidae</taxon>
        <taxon>Streblomastix</taxon>
    </lineage>
</organism>
<feature type="non-terminal residue" evidence="4">
    <location>
        <position position="1"/>
    </location>
</feature>
<evidence type="ECO:0000259" key="3">
    <source>
        <dbReference type="Pfam" id="PF03953"/>
    </source>
</evidence>
<accession>A0A5J4TVE0</accession>
<dbReference type="SUPFAM" id="SSF55307">
    <property type="entry name" value="Tubulin C-terminal domain-like"/>
    <property type="match status" value="1"/>
</dbReference>
<dbReference type="GO" id="GO:0005525">
    <property type="term" value="F:GTP binding"/>
    <property type="evidence" value="ECO:0007669"/>
    <property type="project" value="UniProtKB-KW"/>
</dbReference>
<dbReference type="InterPro" id="IPR018316">
    <property type="entry name" value="Tubulin/FtsZ_2-layer-sand-dom"/>
</dbReference>
<dbReference type="Pfam" id="PF03953">
    <property type="entry name" value="Tubulin_C"/>
    <property type="match status" value="1"/>
</dbReference>
<dbReference type="Gene3D" id="3.30.1330.20">
    <property type="entry name" value="Tubulin/FtsZ, C-terminal domain"/>
    <property type="match status" value="1"/>
</dbReference>
<keyword evidence="1" id="KW-0547">Nucleotide-binding</keyword>
<dbReference type="AlphaFoldDB" id="A0A5J4TVE0"/>
<dbReference type="InterPro" id="IPR008280">
    <property type="entry name" value="Tub_FtsZ_C"/>
</dbReference>